<organism evidence="2 3">
    <name type="scientific">Chrysemys picta bellii</name>
    <name type="common">Western painted turtle</name>
    <name type="synonym">Emys bellii</name>
    <dbReference type="NCBI Taxonomy" id="8478"/>
    <lineage>
        <taxon>Eukaryota</taxon>
        <taxon>Metazoa</taxon>
        <taxon>Chordata</taxon>
        <taxon>Craniata</taxon>
        <taxon>Vertebrata</taxon>
        <taxon>Euteleostomi</taxon>
        <taxon>Archelosauria</taxon>
        <taxon>Testudinata</taxon>
        <taxon>Testudines</taxon>
        <taxon>Cryptodira</taxon>
        <taxon>Durocryptodira</taxon>
        <taxon>Testudinoidea</taxon>
        <taxon>Emydidae</taxon>
        <taxon>Chrysemys</taxon>
    </lineage>
</organism>
<evidence type="ECO:0000313" key="2">
    <source>
        <dbReference type="Ensembl" id="ENSCPBP00000008958.1"/>
    </source>
</evidence>
<reference evidence="2" key="1">
    <citation type="journal article" date="2015" name="Genome Biol. Evol.">
        <title>Physical Mapping and Refinement of the Painted Turtle Genome (Chrysemys picta) Inform Amniote Genome Evolution and Challenge Turtle-Bird Chromosomal Conservation.</title>
        <authorList>
            <person name="Badenhorst D."/>
            <person name="Hillier L.W."/>
            <person name="Literman R."/>
            <person name="Montiel E.E."/>
            <person name="Radhakrishnan S."/>
            <person name="Shen Y."/>
            <person name="Minx P."/>
            <person name="Janes D.E."/>
            <person name="Warren W.C."/>
            <person name="Edwards S.V."/>
            <person name="Valenzuela N."/>
        </authorList>
    </citation>
    <scope>NUCLEOTIDE SEQUENCE [LARGE SCALE GENOMIC DNA]</scope>
</reference>
<evidence type="ECO:0000256" key="1">
    <source>
        <dbReference type="SAM" id="MobiDB-lite"/>
    </source>
</evidence>
<name>A0A8C3FHY5_CHRPI</name>
<reference evidence="2" key="2">
    <citation type="submission" date="2025-08" db="UniProtKB">
        <authorList>
            <consortium name="Ensembl"/>
        </authorList>
    </citation>
    <scope>IDENTIFICATION</scope>
</reference>
<dbReference type="PANTHER" id="PTHR32344">
    <property type="entry name" value="U1-TYPE DOMAIN-CONTAINING PROTEIN"/>
    <property type="match status" value="1"/>
</dbReference>
<feature type="region of interest" description="Disordered" evidence="1">
    <location>
        <begin position="1"/>
        <end position="51"/>
    </location>
</feature>
<dbReference type="PANTHER" id="PTHR32344:SF1">
    <property type="entry name" value="U1-TYPE DOMAIN-CONTAINING PROTEIN"/>
    <property type="match status" value="1"/>
</dbReference>
<feature type="compositionally biased region" description="Low complexity" evidence="1">
    <location>
        <begin position="1"/>
        <end position="17"/>
    </location>
</feature>
<proteinExistence type="predicted"/>
<dbReference type="InterPro" id="IPR033375">
    <property type="entry name" value="Cggbp1"/>
</dbReference>
<feature type="compositionally biased region" description="Polar residues" evidence="1">
    <location>
        <begin position="38"/>
        <end position="48"/>
    </location>
</feature>
<protein>
    <submittedName>
        <fullName evidence="2">Uncharacterized protein</fullName>
    </submittedName>
</protein>
<sequence length="179" mass="20168">MSGQSEPSISQSIQPGPDEGTKEQRDIRSFAQHEWPSQHASKTATPASSAREFPTKLHADGDKLFCTLCNVVLNHERWSVIVDSFTITNVSLMVNIYLYRVKTLAGANIPSSKTDHPLVREFLDSRVQNGGAILGRPQLAEMYLSEVYLKGKENFKLKLKEKKIAVLFDNVVMMRQDQF</sequence>
<dbReference type="OMA" id="PRAATEM"/>
<accession>A0A8C3FHY5</accession>
<dbReference type="GO" id="GO:0003690">
    <property type="term" value="F:double-stranded DNA binding"/>
    <property type="evidence" value="ECO:0007669"/>
    <property type="project" value="InterPro"/>
</dbReference>
<evidence type="ECO:0000313" key="3">
    <source>
        <dbReference type="Proteomes" id="UP000694380"/>
    </source>
</evidence>
<dbReference type="GeneTree" id="ENSGT00970000193821"/>
<keyword evidence="3" id="KW-1185">Reference proteome</keyword>
<feature type="compositionally biased region" description="Basic and acidic residues" evidence="1">
    <location>
        <begin position="19"/>
        <end position="28"/>
    </location>
</feature>
<dbReference type="Proteomes" id="UP000694380">
    <property type="component" value="Chromosome 1"/>
</dbReference>
<dbReference type="Ensembl" id="ENSCPBT00000010746.1">
    <property type="protein sequence ID" value="ENSCPBP00000008958.1"/>
    <property type="gene ID" value="ENSCPBG00000006926.1"/>
</dbReference>
<dbReference type="GO" id="GO:0006357">
    <property type="term" value="P:regulation of transcription by RNA polymerase II"/>
    <property type="evidence" value="ECO:0007669"/>
    <property type="project" value="InterPro"/>
</dbReference>
<reference evidence="2" key="3">
    <citation type="submission" date="2025-09" db="UniProtKB">
        <authorList>
            <consortium name="Ensembl"/>
        </authorList>
    </citation>
    <scope>IDENTIFICATION</scope>
</reference>
<dbReference type="AlphaFoldDB" id="A0A8C3FHY5"/>
<dbReference type="GO" id="GO:0005634">
    <property type="term" value="C:nucleus"/>
    <property type="evidence" value="ECO:0007669"/>
    <property type="project" value="InterPro"/>
</dbReference>